<dbReference type="EMBL" id="JAWRVE010000131">
    <property type="protein sequence ID" value="KAL1855324.1"/>
    <property type="molecule type" value="Genomic_DNA"/>
</dbReference>
<feature type="region of interest" description="Disordered" evidence="7">
    <location>
        <begin position="1"/>
        <end position="57"/>
    </location>
</feature>
<feature type="region of interest" description="Disordered" evidence="7">
    <location>
        <begin position="333"/>
        <end position="363"/>
    </location>
</feature>
<dbReference type="Pfam" id="PF13092">
    <property type="entry name" value="CENP-L"/>
    <property type="match status" value="1"/>
</dbReference>
<accession>A0ABR3W7V6</accession>
<evidence type="ECO:0000313" key="8">
    <source>
        <dbReference type="EMBL" id="KAL1855324.1"/>
    </source>
</evidence>
<dbReference type="PANTHER" id="PTHR31740:SF2">
    <property type="entry name" value="CENTROMERE PROTEIN L"/>
    <property type="match status" value="1"/>
</dbReference>
<dbReference type="PANTHER" id="PTHR31740">
    <property type="entry name" value="CENTROMERE PROTEIN L"/>
    <property type="match status" value="1"/>
</dbReference>
<evidence type="ECO:0000256" key="7">
    <source>
        <dbReference type="SAM" id="MobiDB-lite"/>
    </source>
</evidence>
<keyword evidence="4" id="KW-0158">Chromosome</keyword>
<keyword evidence="6" id="KW-0137">Centromere</keyword>
<dbReference type="Proteomes" id="UP001583177">
    <property type="component" value="Unassembled WGS sequence"/>
</dbReference>
<comment type="caution">
    <text evidence="8">The sequence shown here is derived from an EMBL/GenBank/DDBJ whole genome shotgun (WGS) entry which is preliminary data.</text>
</comment>
<comment type="similarity">
    <text evidence="3">Belongs to the CENP-L/IML3 family.</text>
</comment>
<comment type="subcellular location">
    <subcellularLocation>
        <location evidence="2">Chromosome</location>
        <location evidence="2">Centromere</location>
    </subcellularLocation>
    <subcellularLocation>
        <location evidence="1">Nucleus</location>
    </subcellularLocation>
</comment>
<reference evidence="8 9" key="1">
    <citation type="journal article" date="2024" name="IMA Fungus">
        <title>IMA Genome - F19 : A genome assembly and annotation guide to empower mycologists, including annotated draft genome sequences of Ceratocystis pirilliformis, Diaporthe australafricana, Fusarium ophioides, Paecilomyces lecythidis, and Sporothrix stenoceras.</title>
        <authorList>
            <person name="Aylward J."/>
            <person name="Wilson A.M."/>
            <person name="Visagie C.M."/>
            <person name="Spraker J."/>
            <person name="Barnes I."/>
            <person name="Buitendag C."/>
            <person name="Ceriani C."/>
            <person name="Del Mar Angel L."/>
            <person name="du Plessis D."/>
            <person name="Fuchs T."/>
            <person name="Gasser K."/>
            <person name="Kramer D."/>
            <person name="Li W."/>
            <person name="Munsamy K."/>
            <person name="Piso A."/>
            <person name="Price J.L."/>
            <person name="Sonnekus B."/>
            <person name="Thomas C."/>
            <person name="van der Nest A."/>
            <person name="van Dijk A."/>
            <person name="van Heerden A."/>
            <person name="van Vuuren N."/>
            <person name="Yilmaz N."/>
            <person name="Duong T.A."/>
            <person name="van der Merwe N.A."/>
            <person name="Wingfield M.J."/>
            <person name="Wingfield B.D."/>
        </authorList>
    </citation>
    <scope>NUCLEOTIDE SEQUENCE [LARGE SCALE GENOMIC DNA]</scope>
    <source>
        <strain evidence="8 9">CMW 18300</strain>
    </source>
</reference>
<evidence type="ECO:0000256" key="2">
    <source>
        <dbReference type="ARBA" id="ARBA00004584"/>
    </source>
</evidence>
<evidence type="ECO:0000256" key="6">
    <source>
        <dbReference type="ARBA" id="ARBA00023328"/>
    </source>
</evidence>
<feature type="compositionally biased region" description="Low complexity" evidence="7">
    <location>
        <begin position="40"/>
        <end position="57"/>
    </location>
</feature>
<feature type="region of interest" description="Disordered" evidence="7">
    <location>
        <begin position="159"/>
        <end position="189"/>
    </location>
</feature>
<evidence type="ECO:0000256" key="1">
    <source>
        <dbReference type="ARBA" id="ARBA00004123"/>
    </source>
</evidence>
<dbReference type="InterPro" id="IPR025204">
    <property type="entry name" value="CENP-L"/>
</dbReference>
<protein>
    <recommendedName>
        <fullName evidence="10">F-box domain-containing protein</fullName>
    </recommendedName>
</protein>
<sequence>MPPGRPPKRSGPSHQLTQDPPPPTSNPGPSTTADSASATHHSGQASSPSHPSISFVSADDDHHRLTPLLNTTFSTHRLSPLHIGSHPLTQDRLHTLSRRLRDFLVGDVVRGVAVGLDRSADDGTMVRAGVLEAVAIAWVTLDSLVGPCAAQQLQLDGWECDPTPASGDSENLGDDQAGDVSGLSTSTSVGASSGKRRALQILLQYEHAECAALLLPSTTGPTISEDAAAAIDRAASASHGLFNFANRRSYESDTDFLHLPLLLLRMPAPLKAAIIGFLSRTFDCRISALSLGTRNLVQALETWTGELGLQTDLRLAKDVVLTLGFYSPTVMRPQRRWQQQQNQQDVTQNKETEEKGDDASEASGTAMGIKSIDIIIPSPDLRRFISAGQGYEVGNDEPLSRAQYERKRAGTGARDLYGETKRRKLGGDKDEEGWAWRQCPAASKPSYSSFGPGPPQPFIEALAQYVQQHLALDMFHPAVRISKIACGGFVLSEGRVKIFGVPPGTEGDRTISDTNQRATWGILEGLIEKARVNPPEETLRMMPV</sequence>
<keyword evidence="9" id="KW-1185">Reference proteome</keyword>
<evidence type="ECO:0000256" key="5">
    <source>
        <dbReference type="ARBA" id="ARBA00023242"/>
    </source>
</evidence>
<evidence type="ECO:0008006" key="10">
    <source>
        <dbReference type="Google" id="ProtNLM"/>
    </source>
</evidence>
<gene>
    <name evidence="8" type="ORF">Daus18300_011141</name>
</gene>
<evidence type="ECO:0000256" key="3">
    <source>
        <dbReference type="ARBA" id="ARBA00011060"/>
    </source>
</evidence>
<keyword evidence="5" id="KW-0539">Nucleus</keyword>
<proteinExistence type="inferred from homology"/>
<organism evidence="8 9">
    <name type="scientific">Diaporthe australafricana</name>
    <dbReference type="NCBI Taxonomy" id="127596"/>
    <lineage>
        <taxon>Eukaryota</taxon>
        <taxon>Fungi</taxon>
        <taxon>Dikarya</taxon>
        <taxon>Ascomycota</taxon>
        <taxon>Pezizomycotina</taxon>
        <taxon>Sordariomycetes</taxon>
        <taxon>Sordariomycetidae</taxon>
        <taxon>Diaporthales</taxon>
        <taxon>Diaporthaceae</taxon>
        <taxon>Diaporthe</taxon>
    </lineage>
</organism>
<evidence type="ECO:0000313" key="9">
    <source>
        <dbReference type="Proteomes" id="UP001583177"/>
    </source>
</evidence>
<evidence type="ECO:0000256" key="4">
    <source>
        <dbReference type="ARBA" id="ARBA00022454"/>
    </source>
</evidence>
<name>A0ABR3W7V6_9PEZI</name>